<feature type="domain" description="Pyridoxamine 5'-phosphate oxidase N-terminal" evidence="2">
    <location>
        <begin position="6"/>
        <end position="129"/>
    </location>
</feature>
<dbReference type="InterPro" id="IPR011576">
    <property type="entry name" value="Pyridox_Oxase_N"/>
</dbReference>
<dbReference type="NCBIfam" id="TIGR03618">
    <property type="entry name" value="Rv1155_F420"/>
    <property type="match status" value="1"/>
</dbReference>
<dbReference type="PANTHER" id="PTHR35176">
    <property type="entry name" value="HEME OXYGENASE HI_0854-RELATED"/>
    <property type="match status" value="1"/>
</dbReference>
<dbReference type="Proteomes" id="UP001369736">
    <property type="component" value="Unassembled WGS sequence"/>
</dbReference>
<dbReference type="Pfam" id="PF01243">
    <property type="entry name" value="PNPOx_N"/>
    <property type="match status" value="1"/>
</dbReference>
<dbReference type="Gene3D" id="2.30.110.10">
    <property type="entry name" value="Electron Transport, Fmn-binding Protein, Chain A"/>
    <property type="match status" value="1"/>
</dbReference>
<dbReference type="SUPFAM" id="SSF50475">
    <property type="entry name" value="FMN-binding split barrel"/>
    <property type="match status" value="1"/>
</dbReference>
<dbReference type="InterPro" id="IPR019920">
    <property type="entry name" value="F420-binding_dom_put"/>
</dbReference>
<evidence type="ECO:0000259" key="2">
    <source>
        <dbReference type="Pfam" id="PF01243"/>
    </source>
</evidence>
<evidence type="ECO:0000256" key="1">
    <source>
        <dbReference type="ARBA" id="ARBA00023002"/>
    </source>
</evidence>
<keyword evidence="4" id="KW-1185">Reference proteome</keyword>
<sequence length="142" mass="16143">MPKPPLPDEVQQLLARPNPSVITSIRGDGQPVSVATWYLWDDGRVLVNMDAQRKRVEYLRNDPRASITVLAEDDWYTHVSIQGRVVEWADDTDLAIIDRASKHYTGNPYPIRDRARVAAWIEVDRWHGWGQVKASDVPDNAG</sequence>
<dbReference type="InterPro" id="IPR012349">
    <property type="entry name" value="Split_barrel_FMN-bd"/>
</dbReference>
<dbReference type="PANTHER" id="PTHR35176:SF6">
    <property type="entry name" value="HEME OXYGENASE HI_0854-RELATED"/>
    <property type="match status" value="1"/>
</dbReference>
<reference evidence="3 4" key="1">
    <citation type="submission" date="2024-03" db="EMBL/GenBank/DDBJ databases">
        <title>Actinomycetospora sp. OC33-EN07, a novel actinomycete isolated from wild orchid (Aerides multiflora).</title>
        <authorList>
            <person name="Suriyachadkun C."/>
        </authorList>
    </citation>
    <scope>NUCLEOTIDE SEQUENCE [LARGE SCALE GENOMIC DNA]</scope>
    <source>
        <strain evidence="3 4">OC33-EN07</strain>
    </source>
</reference>
<protein>
    <submittedName>
        <fullName evidence="3">PPOX class F420-dependent oxidoreductase</fullName>
    </submittedName>
</protein>
<evidence type="ECO:0000313" key="4">
    <source>
        <dbReference type="Proteomes" id="UP001369736"/>
    </source>
</evidence>
<accession>A0ABU8MH43</accession>
<dbReference type="EMBL" id="JBBEGM010000021">
    <property type="protein sequence ID" value="MEJ2865748.1"/>
    <property type="molecule type" value="Genomic_DNA"/>
</dbReference>
<evidence type="ECO:0000313" key="3">
    <source>
        <dbReference type="EMBL" id="MEJ2865748.1"/>
    </source>
</evidence>
<proteinExistence type="predicted"/>
<gene>
    <name evidence="3" type="ORF">WCD58_31650</name>
</gene>
<dbReference type="InterPro" id="IPR052019">
    <property type="entry name" value="F420H2_bilvrd_red/Heme_oxyg"/>
</dbReference>
<dbReference type="RefSeq" id="WP_337707124.1">
    <property type="nucleotide sequence ID" value="NZ_JBBEGM010000021.1"/>
</dbReference>
<keyword evidence="1" id="KW-0560">Oxidoreductase</keyword>
<organism evidence="3 4">
    <name type="scientific">Actinomycetospora flava</name>
    <dbReference type="NCBI Taxonomy" id="3129232"/>
    <lineage>
        <taxon>Bacteria</taxon>
        <taxon>Bacillati</taxon>
        <taxon>Actinomycetota</taxon>
        <taxon>Actinomycetes</taxon>
        <taxon>Pseudonocardiales</taxon>
        <taxon>Pseudonocardiaceae</taxon>
        <taxon>Actinomycetospora</taxon>
    </lineage>
</organism>
<name>A0ABU8MH43_9PSEU</name>
<comment type="caution">
    <text evidence="3">The sequence shown here is derived from an EMBL/GenBank/DDBJ whole genome shotgun (WGS) entry which is preliminary data.</text>
</comment>